<evidence type="ECO:0000313" key="12">
    <source>
        <dbReference type="Proteomes" id="UP000463975"/>
    </source>
</evidence>
<name>A0A6P1NF35_9PROT</name>
<dbReference type="GO" id="GO:0005524">
    <property type="term" value="F:ATP binding"/>
    <property type="evidence" value="ECO:0007669"/>
    <property type="project" value="UniProtKB-KW"/>
</dbReference>
<evidence type="ECO:0000256" key="2">
    <source>
        <dbReference type="ARBA" id="ARBA00022801"/>
    </source>
</evidence>
<evidence type="ECO:0000256" key="5">
    <source>
        <dbReference type="ARBA" id="ARBA00038437"/>
    </source>
</evidence>
<dbReference type="CDD" id="cd18787">
    <property type="entry name" value="SF2_C_DEAD"/>
    <property type="match status" value="1"/>
</dbReference>
<dbReference type="GO" id="GO:0003676">
    <property type="term" value="F:nucleic acid binding"/>
    <property type="evidence" value="ECO:0007669"/>
    <property type="project" value="InterPro"/>
</dbReference>
<evidence type="ECO:0000259" key="9">
    <source>
        <dbReference type="PROSITE" id="PS51194"/>
    </source>
</evidence>
<evidence type="ECO:0000256" key="1">
    <source>
        <dbReference type="ARBA" id="ARBA00022741"/>
    </source>
</evidence>
<evidence type="ECO:0000313" key="11">
    <source>
        <dbReference type="EMBL" id="QHI95497.1"/>
    </source>
</evidence>
<keyword evidence="1 7" id="KW-0547">Nucleotide-binding</keyword>
<sequence>MTQNTALSSAPLQNFEALGLLPALCKAVQRLGFNKPTLIQQKGLPALLKNKDVLLPSQTGSGKTATFLLAALQKLAEKKQKEGEFYQPYPQILILEPTRDLATQTAGVCRQLGRDIGVKTRLICGGTSREQQLRSLEGGVEIIIATHGRLLDFVQNGQLDLSHIEYLVLDEADRLLDEEFSQSMTALIPYLADHPQTIFCSATLPDTVMALAKKVTRNPVQIEIEEETKTPRRLQQRAIFLHDEEKESTVQNILTQFATEERIIVFVNTKKSANELAKKVRSWGFKAESFHSERSQGERKKVLDHFQGKQCSILVTTDIAARGLDIDNVSIVINFDLPKSSEIYIHRIGRSARAGKKGKALSLITFDQRHLLRDIEKNIQHRIRIITPDDLTR</sequence>
<dbReference type="CDD" id="cd00268">
    <property type="entry name" value="DEADc"/>
    <property type="match status" value="1"/>
</dbReference>
<keyword evidence="3 7" id="KW-0347">Helicase</keyword>
<dbReference type="Gene3D" id="3.40.50.300">
    <property type="entry name" value="P-loop containing nucleotide triphosphate hydrolases"/>
    <property type="match status" value="2"/>
</dbReference>
<dbReference type="PROSITE" id="PS51194">
    <property type="entry name" value="HELICASE_CTER"/>
    <property type="match status" value="1"/>
</dbReference>
<dbReference type="PROSITE" id="PS51195">
    <property type="entry name" value="Q_MOTIF"/>
    <property type="match status" value="1"/>
</dbReference>
<dbReference type="KEGG" id="bomb:GT348_03745"/>
<feature type="domain" description="DEAD-box RNA helicase Q" evidence="10">
    <location>
        <begin position="13"/>
        <end position="41"/>
    </location>
</feature>
<dbReference type="InterPro" id="IPR044742">
    <property type="entry name" value="DEAD/DEAH_RhlB"/>
</dbReference>
<feature type="domain" description="Helicase C-terminal" evidence="9">
    <location>
        <begin position="233"/>
        <end position="393"/>
    </location>
</feature>
<feature type="short sequence motif" description="Q motif" evidence="6">
    <location>
        <begin position="13"/>
        <end position="41"/>
    </location>
</feature>
<proteinExistence type="inferred from homology"/>
<comment type="similarity">
    <text evidence="5 7">Belongs to the DEAD box helicase family.</text>
</comment>
<feature type="domain" description="Helicase ATP-binding" evidence="8">
    <location>
        <begin position="44"/>
        <end position="222"/>
    </location>
</feature>
<dbReference type="InterPro" id="IPR014014">
    <property type="entry name" value="RNA_helicase_DEAD_Q_motif"/>
</dbReference>
<evidence type="ECO:0000256" key="7">
    <source>
        <dbReference type="RuleBase" id="RU000492"/>
    </source>
</evidence>
<organism evidence="11 12">
    <name type="scientific">Aristophania vespae</name>
    <dbReference type="NCBI Taxonomy" id="2697033"/>
    <lineage>
        <taxon>Bacteria</taxon>
        <taxon>Pseudomonadati</taxon>
        <taxon>Pseudomonadota</taxon>
        <taxon>Alphaproteobacteria</taxon>
        <taxon>Acetobacterales</taxon>
        <taxon>Acetobacteraceae</taxon>
        <taxon>Aristophania</taxon>
    </lineage>
</organism>
<dbReference type="PANTHER" id="PTHR47959">
    <property type="entry name" value="ATP-DEPENDENT RNA HELICASE RHLE-RELATED"/>
    <property type="match status" value="1"/>
</dbReference>
<dbReference type="SUPFAM" id="SSF52540">
    <property type="entry name" value="P-loop containing nucleoside triphosphate hydrolases"/>
    <property type="match status" value="1"/>
</dbReference>
<evidence type="ECO:0000259" key="8">
    <source>
        <dbReference type="PROSITE" id="PS51192"/>
    </source>
</evidence>
<dbReference type="Pfam" id="PF00270">
    <property type="entry name" value="DEAD"/>
    <property type="match status" value="1"/>
</dbReference>
<dbReference type="AlphaFoldDB" id="A0A6P1NF35"/>
<dbReference type="InterPro" id="IPR001650">
    <property type="entry name" value="Helicase_C-like"/>
</dbReference>
<dbReference type="RefSeq" id="WP_160618574.1">
    <property type="nucleotide sequence ID" value="NZ_CP047652.1"/>
</dbReference>
<dbReference type="PROSITE" id="PS00039">
    <property type="entry name" value="DEAD_ATP_HELICASE"/>
    <property type="match status" value="1"/>
</dbReference>
<evidence type="ECO:0000259" key="10">
    <source>
        <dbReference type="PROSITE" id="PS51195"/>
    </source>
</evidence>
<dbReference type="InterPro" id="IPR050079">
    <property type="entry name" value="DEAD_box_RNA_helicase"/>
</dbReference>
<evidence type="ECO:0000256" key="3">
    <source>
        <dbReference type="ARBA" id="ARBA00022806"/>
    </source>
</evidence>
<reference evidence="11 12" key="1">
    <citation type="submission" date="2020-01" db="EMBL/GenBank/DDBJ databases">
        <title>Genome sequencing of strain KACC 21507.</title>
        <authorList>
            <person name="Heo J."/>
            <person name="Kim S.-J."/>
            <person name="Kim J.-S."/>
            <person name="Hong S.-B."/>
            <person name="Kwon S.-W."/>
        </authorList>
    </citation>
    <scope>NUCLEOTIDE SEQUENCE [LARGE SCALE GENOMIC DNA]</scope>
    <source>
        <strain evidence="11 12">KACC 21507</strain>
    </source>
</reference>
<dbReference type="Proteomes" id="UP000463975">
    <property type="component" value="Chromosome"/>
</dbReference>
<keyword evidence="12" id="KW-1185">Reference proteome</keyword>
<accession>A0A6P1NF35</accession>
<dbReference type="InterPro" id="IPR027417">
    <property type="entry name" value="P-loop_NTPase"/>
</dbReference>
<dbReference type="InterPro" id="IPR000629">
    <property type="entry name" value="RNA-helicase_DEAD-box_CS"/>
</dbReference>
<dbReference type="InterPro" id="IPR011545">
    <property type="entry name" value="DEAD/DEAH_box_helicase_dom"/>
</dbReference>
<dbReference type="EMBL" id="CP047652">
    <property type="protein sequence ID" value="QHI95497.1"/>
    <property type="molecule type" value="Genomic_DNA"/>
</dbReference>
<keyword evidence="4 7" id="KW-0067">ATP-binding</keyword>
<gene>
    <name evidence="11" type="ORF">GT348_03745</name>
</gene>
<dbReference type="InterPro" id="IPR014001">
    <property type="entry name" value="Helicase_ATP-bd"/>
</dbReference>
<dbReference type="GO" id="GO:0005829">
    <property type="term" value="C:cytosol"/>
    <property type="evidence" value="ECO:0007669"/>
    <property type="project" value="TreeGrafter"/>
</dbReference>
<dbReference type="GO" id="GO:0003724">
    <property type="term" value="F:RNA helicase activity"/>
    <property type="evidence" value="ECO:0007669"/>
    <property type="project" value="InterPro"/>
</dbReference>
<evidence type="ECO:0000256" key="4">
    <source>
        <dbReference type="ARBA" id="ARBA00022840"/>
    </source>
</evidence>
<dbReference type="PANTHER" id="PTHR47959:SF1">
    <property type="entry name" value="ATP-DEPENDENT RNA HELICASE DBPA"/>
    <property type="match status" value="1"/>
</dbReference>
<dbReference type="Pfam" id="PF00271">
    <property type="entry name" value="Helicase_C"/>
    <property type="match status" value="1"/>
</dbReference>
<evidence type="ECO:0000256" key="6">
    <source>
        <dbReference type="PROSITE-ProRule" id="PRU00552"/>
    </source>
</evidence>
<keyword evidence="2 7" id="KW-0378">Hydrolase</keyword>
<dbReference type="PROSITE" id="PS51192">
    <property type="entry name" value="HELICASE_ATP_BIND_1"/>
    <property type="match status" value="1"/>
</dbReference>
<dbReference type="SMART" id="SM00490">
    <property type="entry name" value="HELICc"/>
    <property type="match status" value="1"/>
</dbReference>
<dbReference type="GO" id="GO:0016787">
    <property type="term" value="F:hydrolase activity"/>
    <property type="evidence" value="ECO:0007669"/>
    <property type="project" value="UniProtKB-KW"/>
</dbReference>
<dbReference type="SMART" id="SM00487">
    <property type="entry name" value="DEXDc"/>
    <property type="match status" value="1"/>
</dbReference>
<protein>
    <submittedName>
        <fullName evidence="11">DEAD/DEAH box helicase</fullName>
    </submittedName>
</protein>